<evidence type="ECO:0000259" key="11">
    <source>
        <dbReference type="PROSITE" id="PS51869"/>
    </source>
</evidence>
<dbReference type="FunFam" id="3.90.570.10:FF:000001">
    <property type="entry name" value="Amyloid beta A4 protein"/>
    <property type="match status" value="1"/>
</dbReference>
<feature type="region of interest" description="GFLD subdomain" evidence="8">
    <location>
        <begin position="52"/>
        <end position="146"/>
    </location>
</feature>
<feature type="domain" description="E1" evidence="11">
    <location>
        <begin position="52"/>
        <end position="211"/>
    </location>
</feature>
<keyword evidence="9" id="KW-0034">Amyloid</keyword>
<dbReference type="SMART" id="SM00006">
    <property type="entry name" value="A4_EXTRA"/>
    <property type="match status" value="1"/>
</dbReference>
<reference evidence="12" key="2">
    <citation type="submission" date="2025-09" db="UniProtKB">
        <authorList>
            <consortium name="Ensembl"/>
        </authorList>
    </citation>
    <scope>IDENTIFICATION</scope>
</reference>
<feature type="chain" id="PRO_5034860610" description="Amyloid-beta A4 protein" evidence="10">
    <location>
        <begin position="17"/>
        <end position="227"/>
    </location>
</feature>
<comment type="function">
    <text evidence="9">Functions as a cell surface receptor and performs physiological functions on the surface of neurons relevant to neurite growth, neuronal adhesion and axonogenesis.</text>
</comment>
<dbReference type="Pfam" id="PF12924">
    <property type="entry name" value="APP_Cu_bd"/>
    <property type="match status" value="1"/>
</dbReference>
<dbReference type="GO" id="GO:0046914">
    <property type="term" value="F:transition metal ion binding"/>
    <property type="evidence" value="ECO:0007669"/>
    <property type="project" value="InterPro"/>
</dbReference>
<keyword evidence="9" id="KW-1003">Cell membrane</keyword>
<comment type="subcellular location">
    <subcellularLocation>
        <location evidence="9">Cell membrane</location>
        <topology evidence="9">Single-pass type I membrane protein</topology>
    </subcellularLocation>
    <subcellularLocation>
        <location evidence="1">Membrane</location>
        <topology evidence="1">Single-pass type I membrane protein</topology>
    </subcellularLocation>
</comment>
<name>A0A8C9G543_PAVCR</name>
<keyword evidence="5" id="KW-0472">Membrane</keyword>
<dbReference type="GO" id="GO:0007417">
    <property type="term" value="P:central nervous system development"/>
    <property type="evidence" value="ECO:0007669"/>
    <property type="project" value="TreeGrafter"/>
</dbReference>
<keyword evidence="7" id="KW-0325">Glycoprotein</keyword>
<evidence type="ECO:0000313" key="13">
    <source>
        <dbReference type="Proteomes" id="UP000694428"/>
    </source>
</evidence>
<dbReference type="GO" id="GO:0005798">
    <property type="term" value="C:Golgi-associated vesicle"/>
    <property type="evidence" value="ECO:0007669"/>
    <property type="project" value="UniProtKB-UniRule"/>
</dbReference>
<keyword evidence="3 10" id="KW-0732">Signal</keyword>
<sequence>MLFKLLKFALFSFCLCGHGWVSLGFDSGLLMLESKTYFFFSFQVPADGNAGLLAEPQIAMFCGKLNMHMNVQNGKWESDPSGTKTCIGTKEGILQYCQEVYPELQITNVVEANQPVTIQNWCKRGWKQCNGHPHIVVPYRCLGEWWSFSYFLMCTFIHILVQDLGVTPLAVETPLTETSCSEKSMNLHDYGMLLPCGIDKFRGLIAHAVIAHFMPLSFFQLEALPYL</sequence>
<accession>A0A8C9G543</accession>
<evidence type="ECO:0000256" key="5">
    <source>
        <dbReference type="ARBA" id="ARBA00023136"/>
    </source>
</evidence>
<dbReference type="SUPFAM" id="SSF56491">
    <property type="entry name" value="A heparin-binding domain"/>
    <property type="match status" value="1"/>
</dbReference>
<feature type="disulfide bond" evidence="8">
    <location>
        <begin position="97"/>
        <end position="141"/>
    </location>
</feature>
<dbReference type="AlphaFoldDB" id="A0A8C9G543"/>
<dbReference type="PROSITE" id="PS51869">
    <property type="entry name" value="APP_E1"/>
    <property type="match status" value="1"/>
</dbReference>
<dbReference type="InterPro" id="IPR008155">
    <property type="entry name" value="Amyloid_glyco"/>
</dbReference>
<comment type="similarity">
    <text evidence="8 9">Belongs to the APP family.</text>
</comment>
<dbReference type="GO" id="GO:0005886">
    <property type="term" value="C:plasma membrane"/>
    <property type="evidence" value="ECO:0007669"/>
    <property type="project" value="UniProtKB-SubCell"/>
</dbReference>
<dbReference type="InterPro" id="IPR011178">
    <property type="entry name" value="Amyloid_glyco_Cu-bd"/>
</dbReference>
<dbReference type="GO" id="GO:0007409">
    <property type="term" value="P:axonogenesis"/>
    <property type="evidence" value="ECO:0007669"/>
    <property type="project" value="TreeGrafter"/>
</dbReference>
<keyword evidence="2" id="KW-0812">Transmembrane</keyword>
<organism evidence="12 13">
    <name type="scientific">Pavo cristatus</name>
    <name type="common">Indian peafowl</name>
    <name type="synonym">Blue peafowl</name>
    <dbReference type="NCBI Taxonomy" id="9049"/>
    <lineage>
        <taxon>Eukaryota</taxon>
        <taxon>Metazoa</taxon>
        <taxon>Chordata</taxon>
        <taxon>Craniata</taxon>
        <taxon>Vertebrata</taxon>
        <taxon>Euteleostomi</taxon>
        <taxon>Archelosauria</taxon>
        <taxon>Archosauria</taxon>
        <taxon>Dinosauria</taxon>
        <taxon>Saurischia</taxon>
        <taxon>Theropoda</taxon>
        <taxon>Coelurosauria</taxon>
        <taxon>Aves</taxon>
        <taxon>Neognathae</taxon>
        <taxon>Galloanserae</taxon>
        <taxon>Galliformes</taxon>
        <taxon>Phasianidae</taxon>
        <taxon>Phasianinae</taxon>
        <taxon>Pavo</taxon>
    </lineage>
</organism>
<dbReference type="GO" id="GO:0009986">
    <property type="term" value="C:cell surface"/>
    <property type="evidence" value="ECO:0007669"/>
    <property type="project" value="TreeGrafter"/>
</dbReference>
<dbReference type="PANTHER" id="PTHR23103">
    <property type="entry name" value="ALZHEIMER'S DISEASE BETA-AMYLOID RELATED"/>
    <property type="match status" value="1"/>
</dbReference>
<dbReference type="InterPro" id="IPR036454">
    <property type="entry name" value="Amyloid_glyco_heparin-bd_sf"/>
</dbReference>
<evidence type="ECO:0000256" key="7">
    <source>
        <dbReference type="ARBA" id="ARBA00023180"/>
    </source>
</evidence>
<dbReference type="PANTHER" id="PTHR23103:SF7">
    <property type="entry name" value="AMYLOID-BETA PRECURSOR PROTEIN"/>
    <property type="match status" value="1"/>
</dbReference>
<keyword evidence="13" id="KW-1185">Reference proteome</keyword>
<proteinExistence type="inferred from homology"/>
<dbReference type="GO" id="GO:0005102">
    <property type="term" value="F:signaling receptor binding"/>
    <property type="evidence" value="ECO:0007669"/>
    <property type="project" value="TreeGrafter"/>
</dbReference>
<reference evidence="12" key="1">
    <citation type="submission" date="2025-08" db="UniProtKB">
        <authorList>
            <consortium name="Ensembl"/>
        </authorList>
    </citation>
    <scope>IDENTIFICATION</scope>
</reference>
<dbReference type="GO" id="GO:0005794">
    <property type="term" value="C:Golgi apparatus"/>
    <property type="evidence" value="ECO:0007669"/>
    <property type="project" value="TreeGrafter"/>
</dbReference>
<dbReference type="GO" id="GO:0008201">
    <property type="term" value="F:heparin binding"/>
    <property type="evidence" value="ECO:0007669"/>
    <property type="project" value="UniProtKB-UniRule"/>
</dbReference>
<keyword evidence="4" id="KW-1133">Transmembrane helix</keyword>
<keyword evidence="6 8" id="KW-1015">Disulfide bond</keyword>
<evidence type="ECO:0000256" key="6">
    <source>
        <dbReference type="ARBA" id="ARBA00023157"/>
    </source>
</evidence>
<evidence type="ECO:0000256" key="8">
    <source>
        <dbReference type="PROSITE-ProRule" id="PRU01217"/>
    </source>
</evidence>
<dbReference type="Pfam" id="PF02177">
    <property type="entry name" value="APP_N"/>
    <property type="match status" value="1"/>
</dbReference>
<evidence type="ECO:0000313" key="12">
    <source>
        <dbReference type="Ensembl" id="ENSPSTP00000025328.1"/>
    </source>
</evidence>
<evidence type="ECO:0000256" key="2">
    <source>
        <dbReference type="ARBA" id="ARBA00022692"/>
    </source>
</evidence>
<dbReference type="InterPro" id="IPR036669">
    <property type="entry name" value="Amyloid_Cu-bd_sf"/>
</dbReference>
<feature type="region of interest" description="CuBD subdomain" evidence="8">
    <location>
        <begin position="153"/>
        <end position="211"/>
    </location>
</feature>
<dbReference type="GO" id="GO:0005769">
    <property type="term" value="C:early endosome"/>
    <property type="evidence" value="ECO:0007669"/>
    <property type="project" value="TreeGrafter"/>
</dbReference>
<evidence type="ECO:0000256" key="4">
    <source>
        <dbReference type="ARBA" id="ARBA00022989"/>
    </source>
</evidence>
<dbReference type="InterPro" id="IPR015849">
    <property type="entry name" value="Amyloid_glyco_heparin-bd"/>
</dbReference>
<evidence type="ECO:0000256" key="9">
    <source>
        <dbReference type="RuleBase" id="RU367156"/>
    </source>
</evidence>
<dbReference type="Ensembl" id="ENSPSTT00000026650.1">
    <property type="protein sequence ID" value="ENSPSTP00000025328.1"/>
    <property type="gene ID" value="ENSPSTG00000018662.1"/>
</dbReference>
<dbReference type="SUPFAM" id="SSF89811">
    <property type="entry name" value="Amyloid beta a4 protein copper binding domain (domain 2)"/>
    <property type="match status" value="1"/>
</dbReference>
<evidence type="ECO:0000256" key="1">
    <source>
        <dbReference type="ARBA" id="ARBA00004479"/>
    </source>
</evidence>
<evidence type="ECO:0000256" key="10">
    <source>
        <dbReference type="SAM" id="SignalP"/>
    </source>
</evidence>
<feature type="disulfide bond" evidence="8">
    <location>
        <begin position="122"/>
        <end position="129"/>
    </location>
</feature>
<dbReference type="Gene3D" id="3.30.1490.140">
    <property type="entry name" value="Amyloidogenic glycoprotein, copper-binding domain"/>
    <property type="match status" value="1"/>
</dbReference>
<dbReference type="Gene3D" id="3.90.570.10">
    <property type="entry name" value="Amyloidogenic glycoprotein, heparin-binding domain"/>
    <property type="match status" value="1"/>
</dbReference>
<dbReference type="InterPro" id="IPR008154">
    <property type="entry name" value="Amyloid_glyco_extra"/>
</dbReference>
<feature type="signal peptide" evidence="10">
    <location>
        <begin position="1"/>
        <end position="16"/>
    </location>
</feature>
<dbReference type="GO" id="GO:0045121">
    <property type="term" value="C:membrane raft"/>
    <property type="evidence" value="ECO:0007669"/>
    <property type="project" value="TreeGrafter"/>
</dbReference>
<comment type="caution">
    <text evidence="8">Lacks conserved residue(s) required for the propagation of feature annotation.</text>
</comment>
<protein>
    <recommendedName>
        <fullName evidence="9">Amyloid-beta A4 protein</fullName>
    </recommendedName>
</protein>
<dbReference type="GO" id="GO:0030546">
    <property type="term" value="F:signaling receptor activator activity"/>
    <property type="evidence" value="ECO:0007669"/>
    <property type="project" value="TreeGrafter"/>
</dbReference>
<evidence type="ECO:0000256" key="3">
    <source>
        <dbReference type="ARBA" id="ARBA00022729"/>
    </source>
</evidence>
<dbReference type="Proteomes" id="UP000694428">
    <property type="component" value="Unplaced"/>
</dbReference>